<feature type="domain" description="Helicase C-terminal" evidence="9">
    <location>
        <begin position="388"/>
        <end position="546"/>
    </location>
</feature>
<evidence type="ECO:0000256" key="2">
    <source>
        <dbReference type="ARBA" id="ARBA00009889"/>
    </source>
</evidence>
<dbReference type="Proteomes" id="UP001431783">
    <property type="component" value="Unassembled WGS sequence"/>
</dbReference>
<dbReference type="Gene3D" id="1.20.1320.20">
    <property type="entry name" value="hef helicase domain"/>
    <property type="match status" value="1"/>
</dbReference>
<accession>A0AAW1TM54</accession>
<keyword evidence="7" id="KW-0539">Nucleus</keyword>
<keyword evidence="3" id="KW-0547">Nucleotide-binding</keyword>
<keyword evidence="4" id="KW-0378">Hydrolase</keyword>
<reference evidence="10 11" key="1">
    <citation type="submission" date="2023-03" db="EMBL/GenBank/DDBJ databases">
        <title>Genome insight into feeding habits of ladybird beetles.</title>
        <authorList>
            <person name="Li H.-S."/>
            <person name="Huang Y.-H."/>
            <person name="Pang H."/>
        </authorList>
    </citation>
    <scope>NUCLEOTIDE SEQUENCE [LARGE SCALE GENOMIC DNA]</scope>
    <source>
        <strain evidence="10">SYSU_2023b</strain>
        <tissue evidence="10">Whole body</tissue>
    </source>
</reference>
<keyword evidence="6" id="KW-0067">ATP-binding</keyword>
<dbReference type="GO" id="GO:0009378">
    <property type="term" value="F:four-way junction helicase activity"/>
    <property type="evidence" value="ECO:0007669"/>
    <property type="project" value="TreeGrafter"/>
</dbReference>
<evidence type="ECO:0000256" key="5">
    <source>
        <dbReference type="ARBA" id="ARBA00022806"/>
    </source>
</evidence>
<evidence type="ECO:0000256" key="7">
    <source>
        <dbReference type="ARBA" id="ARBA00023242"/>
    </source>
</evidence>
<dbReference type="InterPro" id="IPR006935">
    <property type="entry name" value="Helicase/UvrB_N"/>
</dbReference>
<evidence type="ECO:0000259" key="9">
    <source>
        <dbReference type="PROSITE" id="PS51194"/>
    </source>
</evidence>
<organism evidence="10 11">
    <name type="scientific">Henosepilachna vigintioctopunctata</name>
    <dbReference type="NCBI Taxonomy" id="420089"/>
    <lineage>
        <taxon>Eukaryota</taxon>
        <taxon>Metazoa</taxon>
        <taxon>Ecdysozoa</taxon>
        <taxon>Arthropoda</taxon>
        <taxon>Hexapoda</taxon>
        <taxon>Insecta</taxon>
        <taxon>Pterygota</taxon>
        <taxon>Neoptera</taxon>
        <taxon>Endopterygota</taxon>
        <taxon>Coleoptera</taxon>
        <taxon>Polyphaga</taxon>
        <taxon>Cucujiformia</taxon>
        <taxon>Coccinelloidea</taxon>
        <taxon>Coccinellidae</taxon>
        <taxon>Epilachninae</taxon>
        <taxon>Epilachnini</taxon>
        <taxon>Henosepilachna</taxon>
    </lineage>
</organism>
<dbReference type="EMBL" id="JARQZJ010000011">
    <property type="protein sequence ID" value="KAK9872531.1"/>
    <property type="molecule type" value="Genomic_DNA"/>
</dbReference>
<keyword evidence="5" id="KW-0347">Helicase</keyword>
<dbReference type="InterPro" id="IPR039686">
    <property type="entry name" value="FANCM/Mph1-like_ID"/>
</dbReference>
<dbReference type="FunFam" id="3.40.50.300:FF:000861">
    <property type="entry name" value="Fanconi anemia, complementation group M"/>
    <property type="match status" value="1"/>
</dbReference>
<dbReference type="GO" id="GO:0036297">
    <property type="term" value="P:interstrand cross-link repair"/>
    <property type="evidence" value="ECO:0007669"/>
    <property type="project" value="TreeGrafter"/>
</dbReference>
<dbReference type="InterPro" id="IPR014001">
    <property type="entry name" value="Helicase_ATP-bd"/>
</dbReference>
<dbReference type="CDD" id="cd12091">
    <property type="entry name" value="FANCM_ID"/>
    <property type="match status" value="1"/>
</dbReference>
<proteinExistence type="inferred from homology"/>
<dbReference type="PROSITE" id="PS51194">
    <property type="entry name" value="HELICASE_CTER"/>
    <property type="match status" value="1"/>
</dbReference>
<dbReference type="PANTHER" id="PTHR14025">
    <property type="entry name" value="FANCONI ANEMIA GROUP M FANCM FAMILY MEMBER"/>
    <property type="match status" value="1"/>
</dbReference>
<dbReference type="SMART" id="SM00490">
    <property type="entry name" value="HELICc"/>
    <property type="match status" value="1"/>
</dbReference>
<dbReference type="Pfam" id="PF00271">
    <property type="entry name" value="Helicase_C"/>
    <property type="match status" value="1"/>
</dbReference>
<evidence type="ECO:0000256" key="1">
    <source>
        <dbReference type="ARBA" id="ARBA00004123"/>
    </source>
</evidence>
<dbReference type="GO" id="GO:0043138">
    <property type="term" value="F:3'-5' DNA helicase activity"/>
    <property type="evidence" value="ECO:0007669"/>
    <property type="project" value="InterPro"/>
</dbReference>
<dbReference type="Pfam" id="PF04851">
    <property type="entry name" value="ResIII"/>
    <property type="match status" value="1"/>
</dbReference>
<dbReference type="GO" id="GO:0016787">
    <property type="term" value="F:hydrolase activity"/>
    <property type="evidence" value="ECO:0007669"/>
    <property type="project" value="UniProtKB-KW"/>
</dbReference>
<protein>
    <recommendedName>
        <fullName evidence="12">Fanconi anemia group M protein</fullName>
    </recommendedName>
</protein>
<comment type="subcellular location">
    <subcellularLocation>
        <location evidence="1">Nucleus</location>
    </subcellularLocation>
</comment>
<evidence type="ECO:0000256" key="4">
    <source>
        <dbReference type="ARBA" id="ARBA00022801"/>
    </source>
</evidence>
<keyword evidence="11" id="KW-1185">Reference proteome</keyword>
<evidence type="ECO:0000313" key="11">
    <source>
        <dbReference type="Proteomes" id="UP001431783"/>
    </source>
</evidence>
<evidence type="ECO:0000256" key="6">
    <source>
        <dbReference type="ARBA" id="ARBA00022840"/>
    </source>
</evidence>
<dbReference type="InterPro" id="IPR001650">
    <property type="entry name" value="Helicase_C-like"/>
</dbReference>
<comment type="caution">
    <text evidence="10">The sequence shown here is derived from an EMBL/GenBank/DDBJ whole genome shotgun (WGS) entry which is preliminary data.</text>
</comment>
<dbReference type="SUPFAM" id="SSF52540">
    <property type="entry name" value="P-loop containing nucleoside triphosphate hydrolases"/>
    <property type="match status" value="1"/>
</dbReference>
<dbReference type="GO" id="GO:0000400">
    <property type="term" value="F:four-way junction DNA binding"/>
    <property type="evidence" value="ECO:0007669"/>
    <property type="project" value="TreeGrafter"/>
</dbReference>
<name>A0AAW1TM54_9CUCU</name>
<dbReference type="GO" id="GO:0005524">
    <property type="term" value="F:ATP binding"/>
    <property type="evidence" value="ECO:0007669"/>
    <property type="project" value="UniProtKB-KW"/>
</dbReference>
<dbReference type="Gene3D" id="3.40.50.300">
    <property type="entry name" value="P-loop containing nucleotide triphosphate hydrolases"/>
    <property type="match status" value="2"/>
</dbReference>
<dbReference type="GO" id="GO:0005634">
    <property type="term" value="C:nucleus"/>
    <property type="evidence" value="ECO:0007669"/>
    <property type="project" value="UniProtKB-SubCell"/>
</dbReference>
<evidence type="ECO:0000259" key="8">
    <source>
        <dbReference type="PROSITE" id="PS51192"/>
    </source>
</evidence>
<dbReference type="PANTHER" id="PTHR14025:SF20">
    <property type="entry name" value="FANCONI ANEMIA GROUP M PROTEIN"/>
    <property type="match status" value="1"/>
</dbReference>
<dbReference type="CDD" id="cd18033">
    <property type="entry name" value="DEXDc_FANCM"/>
    <property type="match status" value="1"/>
</dbReference>
<sequence length="1286" mass="147492">MCDLQKSILEYCRSKDQNIEETNGFDLQAGLSWIYPTNYPLRDYQFNIIQQALFKNTLVSLPTGLGKTFIAAVVMYNFYRWYPTGKIIFMAPTKPLVKQQIDACYNIMAIPQNVTAELTGMKQNSTRNNIWLEKRVFFVTPQVLQNDLTSFPDLGVSIKCIVFDEAHKARGNYAYCEVIRILRCQTQYFRVLALSATPGNGTDDIGEVIRNLMISHLEFRNEESPDVKPFVFRRKLETIVIPLGEKLNEVKTEFSQILEKYTRNLMKYQIIQGNYSTLTKGRIFMAKAEYQKRNVRPPNYNEVMRDLNICMSLYHANELLIRHGLRGFLSFLDQHADHVLLRGIVHLMNLREKLREYLGPLPNVDPMPDGSYPEVPLRVKFGHPKYYKLQDILISHFTNSEDNSKVIVFFEYRDSVMEAFTILLQARPLVRAKIFLGQKFGITQRVQLNVIKSFRDGDCNTLLSTCIGEEGLDVGDVDLIVCFDVSTRSPIRMVQRMGRTGRKREGQVIILVTEGKEQQTLNECLIHKNNLKNWVGSSRLFERFFIRSPRMVPENIDPQCMKMHITVEKPMITKKSTIKDMFRTISSNSSSSLALSEDVEIIEIEEKIPQSIMLFNKSHSDIVNFNFEPHFNKHIENQRSLQCGEKIQSSDNSNIFVSLMKFADSRRFNIPLTQDVDKESCNKNLKQGDIRCMFTKSTNKDALILPQDDFITQKCQSSASCATQNVMHTQSLKPEPKSDELYKELHLEISNYLSIELTMNRSCDICDNLFQYSIQNKMYNDKCLEDLKHWIPPDFSRIKRITLEDLESYEKILYTEPELEENNLDNSILDLLDGHDISNIISGANMDKEKLKDKSFTFNAPKSFSNLLDTFNISSTCPIKGQSEVEKVDISQKLNDLLLFFKLDRIEDIYESDNSLDNSMGSNKTIICVDSESPKDIFENYQLSPVLGTQKSPIRDSIKEIEPGSPILKTSKMIQAVIDKPKDRRSLDIIDTSIEENTNFLKNKLFVSQLTKPNIQKNMATSNMEIADINCDELNESKENSEDENLLGYFGSYKKRKLSNRSKHDAESLAIGDLCDLSAFGLTVQEELSEHKTPKNSSEIPNCHTANGEFLKRDDLFDTSVVSKTSKIEGNSNKLNLIGQHDNDTNETICNKSKTNISIDDFCDLSVFGLTQKDKNDELKDDFVGQNSQVRDLDSSNTNNLEMNDSEFDCFLNDLENKHMSTQRKFNGTKIDDNVKTLSIQSTPQKHRNESVFLKSSKSKHNEIVETVIIEDSPVKNDILDLTQSP</sequence>
<evidence type="ECO:0000313" key="10">
    <source>
        <dbReference type="EMBL" id="KAK9872531.1"/>
    </source>
</evidence>
<dbReference type="InterPro" id="IPR044749">
    <property type="entry name" value="FANCM_DEXDc"/>
</dbReference>
<evidence type="ECO:0008006" key="12">
    <source>
        <dbReference type="Google" id="ProtNLM"/>
    </source>
</evidence>
<dbReference type="InterPro" id="IPR027417">
    <property type="entry name" value="P-loop_NTPase"/>
</dbReference>
<dbReference type="SMART" id="SM00487">
    <property type="entry name" value="DEXDc"/>
    <property type="match status" value="1"/>
</dbReference>
<feature type="domain" description="Helicase ATP-binding" evidence="8">
    <location>
        <begin position="48"/>
        <end position="216"/>
    </location>
</feature>
<comment type="similarity">
    <text evidence="2">Belongs to the DEAD box helicase family. DEAH subfamily. FANCM sub-subfamily.</text>
</comment>
<gene>
    <name evidence="10" type="ORF">WA026_017996</name>
</gene>
<dbReference type="PROSITE" id="PS51192">
    <property type="entry name" value="HELICASE_ATP_BIND_1"/>
    <property type="match status" value="1"/>
</dbReference>
<evidence type="ECO:0000256" key="3">
    <source>
        <dbReference type="ARBA" id="ARBA00022741"/>
    </source>
</evidence>
<dbReference type="GO" id="GO:0045003">
    <property type="term" value="P:double-strand break repair via synthesis-dependent strand annealing"/>
    <property type="evidence" value="ECO:0007669"/>
    <property type="project" value="TreeGrafter"/>
</dbReference>